<accession>A0A2K9BMK3</accession>
<evidence type="ECO:0000256" key="1">
    <source>
        <dbReference type="SAM" id="Phobius"/>
    </source>
</evidence>
<evidence type="ECO:0000313" key="2">
    <source>
        <dbReference type="EMBL" id="AUF83273.1"/>
    </source>
</evidence>
<keyword evidence="3" id="KW-1185">Reference proteome</keyword>
<keyword evidence="1" id="KW-0812">Transmembrane</keyword>
<protein>
    <submittedName>
        <fullName evidence="2">Uncharacterized protein</fullName>
    </submittedName>
</protein>
<dbReference type="OrthoDB" id="390351at2"/>
<dbReference type="KEGG" id="msyr:CXP39_00415"/>
<dbReference type="RefSeq" id="WP_027048378.1">
    <property type="nucleotide sequence ID" value="NZ_CP025257.1"/>
</dbReference>
<sequence length="114" mass="12959">MIEKTRLYKTAMNFNFFALVIWFLVGLLYGNILAGFVLCGISACWIIPMTIATKKAKDETFQGIERSHLALAICSMIFIWMISGLLILIAYTMCSKCKQNDTNIMPVWPENPNK</sequence>
<dbReference type="EMBL" id="CP025257">
    <property type="protein sequence ID" value="AUF83273.1"/>
    <property type="molecule type" value="Genomic_DNA"/>
</dbReference>
<gene>
    <name evidence="2" type="ORF">CXP39_00415</name>
</gene>
<reference evidence="2 3" key="1">
    <citation type="submission" date="2017-12" db="EMBL/GenBank/DDBJ databases">
        <title>Mesoplasma syrphidae YJS, Complete Genome.</title>
        <authorList>
            <person name="Knight T.F."/>
            <person name="Citino T."/>
            <person name="Rubinstein R."/>
            <person name="Neuschaefer Z."/>
        </authorList>
    </citation>
    <scope>NUCLEOTIDE SEQUENCE [LARGE SCALE GENOMIC DNA]</scope>
    <source>
        <strain evidence="2 3">YJS</strain>
    </source>
</reference>
<name>A0A2K9BMK3_9MOLU</name>
<keyword evidence="1" id="KW-0472">Membrane</keyword>
<organism evidence="2 3">
    <name type="scientific">Mesoplasma syrphidae</name>
    <dbReference type="NCBI Taxonomy" id="225999"/>
    <lineage>
        <taxon>Bacteria</taxon>
        <taxon>Bacillati</taxon>
        <taxon>Mycoplasmatota</taxon>
        <taxon>Mollicutes</taxon>
        <taxon>Entomoplasmatales</taxon>
        <taxon>Entomoplasmataceae</taxon>
        <taxon>Mesoplasma</taxon>
    </lineage>
</organism>
<dbReference type="AlphaFoldDB" id="A0A2K9BMK3"/>
<feature type="transmembrane region" description="Helical" evidence="1">
    <location>
        <begin position="69"/>
        <end position="93"/>
    </location>
</feature>
<dbReference type="Proteomes" id="UP000233419">
    <property type="component" value="Chromosome"/>
</dbReference>
<evidence type="ECO:0000313" key="3">
    <source>
        <dbReference type="Proteomes" id="UP000233419"/>
    </source>
</evidence>
<keyword evidence="1" id="KW-1133">Transmembrane helix</keyword>
<proteinExistence type="predicted"/>
<feature type="transmembrane region" description="Helical" evidence="1">
    <location>
        <begin position="20"/>
        <end position="48"/>
    </location>
</feature>